<feature type="domain" description="EAL" evidence="2">
    <location>
        <begin position="434"/>
        <end position="689"/>
    </location>
</feature>
<feature type="transmembrane region" description="Helical" evidence="1">
    <location>
        <begin position="141"/>
        <end position="162"/>
    </location>
</feature>
<feature type="transmembrane region" description="Helical" evidence="1">
    <location>
        <begin position="217"/>
        <end position="236"/>
    </location>
</feature>
<dbReference type="SMART" id="SM00267">
    <property type="entry name" value="GGDEF"/>
    <property type="match status" value="1"/>
</dbReference>
<dbReference type="AlphaFoldDB" id="A0A7Y9PDT1"/>
<evidence type="ECO:0000313" key="5">
    <source>
        <dbReference type="EMBL" id="NYF78076.1"/>
    </source>
</evidence>
<dbReference type="InterPro" id="IPR001633">
    <property type="entry name" value="EAL_dom"/>
</dbReference>
<dbReference type="SMART" id="SM00052">
    <property type="entry name" value="EAL"/>
    <property type="match status" value="1"/>
</dbReference>
<keyword evidence="1" id="KW-0812">Transmembrane</keyword>
<dbReference type="InterPro" id="IPR005330">
    <property type="entry name" value="MHYT_dom"/>
</dbReference>
<feature type="transmembrane region" description="Helical" evidence="1">
    <location>
        <begin position="41"/>
        <end position="66"/>
    </location>
</feature>
<dbReference type="InterPro" id="IPR035919">
    <property type="entry name" value="EAL_sf"/>
</dbReference>
<gene>
    <name evidence="5" type="ORF">HDF17_000363</name>
</gene>
<dbReference type="InterPro" id="IPR000160">
    <property type="entry name" value="GGDEF_dom"/>
</dbReference>
<dbReference type="Pfam" id="PF00990">
    <property type="entry name" value="GGDEF"/>
    <property type="match status" value="1"/>
</dbReference>
<dbReference type="PROSITE" id="PS50924">
    <property type="entry name" value="MHYT"/>
    <property type="match status" value="1"/>
</dbReference>
<dbReference type="NCBIfam" id="TIGR00254">
    <property type="entry name" value="GGDEF"/>
    <property type="match status" value="1"/>
</dbReference>
<dbReference type="GO" id="GO:0003824">
    <property type="term" value="F:catalytic activity"/>
    <property type="evidence" value="ECO:0007669"/>
    <property type="project" value="UniProtKB-ARBA"/>
</dbReference>
<dbReference type="InterPro" id="IPR043128">
    <property type="entry name" value="Rev_trsase/Diguanyl_cyclase"/>
</dbReference>
<dbReference type="FunFam" id="3.30.70.270:FF:000001">
    <property type="entry name" value="Diguanylate cyclase domain protein"/>
    <property type="match status" value="1"/>
</dbReference>
<reference evidence="5 6" key="1">
    <citation type="submission" date="2020-07" db="EMBL/GenBank/DDBJ databases">
        <title>Genomic Encyclopedia of Type Strains, Phase IV (KMG-V): Genome sequencing to study the core and pangenomes of soil and plant-associated prokaryotes.</title>
        <authorList>
            <person name="Whitman W."/>
        </authorList>
    </citation>
    <scope>NUCLEOTIDE SEQUENCE [LARGE SCALE GENOMIC DNA]</scope>
    <source>
        <strain evidence="5 6">X4EP2</strain>
    </source>
</reference>
<dbReference type="GO" id="GO:0016020">
    <property type="term" value="C:membrane"/>
    <property type="evidence" value="ECO:0007669"/>
    <property type="project" value="UniProtKB-UniRule"/>
</dbReference>
<dbReference type="Pfam" id="PF03707">
    <property type="entry name" value="MHYT"/>
    <property type="match status" value="3"/>
</dbReference>
<keyword evidence="1" id="KW-1133">Transmembrane helix</keyword>
<evidence type="ECO:0000313" key="6">
    <source>
        <dbReference type="Proteomes" id="UP000589520"/>
    </source>
</evidence>
<dbReference type="CDD" id="cd01949">
    <property type="entry name" value="GGDEF"/>
    <property type="match status" value="1"/>
</dbReference>
<dbReference type="Gene3D" id="3.20.20.450">
    <property type="entry name" value="EAL domain"/>
    <property type="match status" value="1"/>
</dbReference>
<feature type="transmembrane region" description="Helical" evidence="1">
    <location>
        <begin position="174"/>
        <end position="197"/>
    </location>
</feature>
<organism evidence="5 6">
    <name type="scientific">Granulicella arctica</name>
    <dbReference type="NCBI Taxonomy" id="940613"/>
    <lineage>
        <taxon>Bacteria</taxon>
        <taxon>Pseudomonadati</taxon>
        <taxon>Acidobacteriota</taxon>
        <taxon>Terriglobia</taxon>
        <taxon>Terriglobales</taxon>
        <taxon>Acidobacteriaceae</taxon>
        <taxon>Granulicella</taxon>
    </lineage>
</organism>
<keyword evidence="6" id="KW-1185">Reference proteome</keyword>
<evidence type="ECO:0000259" key="2">
    <source>
        <dbReference type="PROSITE" id="PS50883"/>
    </source>
</evidence>
<proteinExistence type="predicted"/>
<feature type="transmembrane region" description="Helical" evidence="1">
    <location>
        <begin position="78"/>
        <end position="95"/>
    </location>
</feature>
<feature type="domain" description="GGDEF" evidence="3">
    <location>
        <begin position="292"/>
        <end position="425"/>
    </location>
</feature>
<evidence type="ECO:0000256" key="1">
    <source>
        <dbReference type="PROSITE-ProRule" id="PRU00244"/>
    </source>
</evidence>
<feature type="domain" description="MHYT" evidence="4">
    <location>
        <begin position="5"/>
        <end position="199"/>
    </location>
</feature>
<dbReference type="EMBL" id="JACCCW010000001">
    <property type="protein sequence ID" value="NYF78076.1"/>
    <property type="molecule type" value="Genomic_DNA"/>
</dbReference>
<dbReference type="SUPFAM" id="SSF141868">
    <property type="entry name" value="EAL domain-like"/>
    <property type="match status" value="1"/>
</dbReference>
<dbReference type="InterPro" id="IPR052155">
    <property type="entry name" value="Biofilm_reg_signaling"/>
</dbReference>
<sequence length="700" mass="77361">MHGRYNPYLVVLSLIVATLASYATLDLVARIRLIDVSGKKRFYWLLGGAAAMGMGIWSMHFIGMLALQMPMQMEYDPWLTGASLLIGICISYFALHVTTRNSLTTCYLFLGGLLMGTGIAAMHYTGMAAMRVHPAIHYRPLLVILSLFIAFVFSWMALWIAVKFQHQRQIILKRCGMSIAMGLAIAGMHYVGMSAAIFPPGAVCHMPNGISQSSFMLILPAFSLCGLIMTLVLSTLDTRFDLLLLRSHLSLEDANKRLKILASVDALTGIPNRNAFIEKTEERLLQAARDGRPFSVMYLDLEEFKNVNDFLGHAAGDELLKAFARELTAHVRSGDFVARLGGDEFVVLLNGLGQPKEAASIATSILDRLRKDFIVQNMTLRITASVGIATYPIDGSSVSALLNNADTAMYAAKQNGRNSYRFFDPAMKDAAAKVLQIYHGLAEALGKNQFSLVFQAKFGGLHNHFIGAEALIRWTHPEMGELSPLEFIATAEQTGQIAQISEWVIGEVCRQMKVWTALGLPPFKVAINLSPEQLRQDRYAERVADIIRKAGIEPQWIMFEVTETVAMREPALAGEVIRQFEQAGFDIALDDFGTGYSSMAYLRQFRVKELKIDRLFISALDGDGEEGEAIVSAIIALAHSLHMTVVAEGVETVSQLKKLKDMGCDQVQGFLLGKPLSPDKFEAFLRRRTNEEASIEKASQ</sequence>
<evidence type="ECO:0000259" key="4">
    <source>
        <dbReference type="PROSITE" id="PS50924"/>
    </source>
</evidence>
<dbReference type="PANTHER" id="PTHR44757:SF2">
    <property type="entry name" value="BIOFILM ARCHITECTURE MAINTENANCE PROTEIN MBAA"/>
    <property type="match status" value="1"/>
</dbReference>
<feature type="transmembrane region" description="Helical" evidence="1">
    <location>
        <begin position="107"/>
        <end position="129"/>
    </location>
</feature>
<dbReference type="PANTHER" id="PTHR44757">
    <property type="entry name" value="DIGUANYLATE CYCLASE DGCP"/>
    <property type="match status" value="1"/>
</dbReference>
<dbReference type="SUPFAM" id="SSF55073">
    <property type="entry name" value="Nucleotide cyclase"/>
    <property type="match status" value="1"/>
</dbReference>
<protein>
    <submittedName>
        <fullName evidence="5">Diguanylate cyclase (GGDEF)-like protein</fullName>
    </submittedName>
</protein>
<dbReference type="Pfam" id="PF00563">
    <property type="entry name" value="EAL"/>
    <property type="match status" value="1"/>
</dbReference>
<comment type="caution">
    <text evidence="5">The sequence shown here is derived from an EMBL/GenBank/DDBJ whole genome shotgun (WGS) entry which is preliminary data.</text>
</comment>
<feature type="transmembrane region" description="Helical" evidence="1">
    <location>
        <begin position="6"/>
        <end position="29"/>
    </location>
</feature>
<name>A0A7Y9PDT1_9BACT</name>
<dbReference type="Proteomes" id="UP000589520">
    <property type="component" value="Unassembled WGS sequence"/>
</dbReference>
<dbReference type="PROSITE" id="PS50883">
    <property type="entry name" value="EAL"/>
    <property type="match status" value="1"/>
</dbReference>
<dbReference type="InterPro" id="IPR029787">
    <property type="entry name" value="Nucleotide_cyclase"/>
</dbReference>
<dbReference type="CDD" id="cd01948">
    <property type="entry name" value="EAL"/>
    <property type="match status" value="1"/>
</dbReference>
<accession>A0A7Y9PDT1</accession>
<keyword evidence="1" id="KW-0472">Membrane</keyword>
<dbReference type="PROSITE" id="PS50887">
    <property type="entry name" value="GGDEF"/>
    <property type="match status" value="1"/>
</dbReference>
<dbReference type="Gene3D" id="3.30.70.270">
    <property type="match status" value="1"/>
</dbReference>
<evidence type="ECO:0000259" key="3">
    <source>
        <dbReference type="PROSITE" id="PS50887"/>
    </source>
</evidence>